<dbReference type="InterPro" id="IPR003593">
    <property type="entry name" value="AAA+_ATPase"/>
</dbReference>
<keyword evidence="5" id="KW-0963">Cytoplasm</keyword>
<comment type="subcellular location">
    <subcellularLocation>
        <location evidence="5">Cytoplasm</location>
    </subcellularLocation>
</comment>
<keyword evidence="9" id="KW-0645">Protease</keyword>
<evidence type="ECO:0000256" key="2">
    <source>
        <dbReference type="ARBA" id="ARBA00022741"/>
    </source>
</evidence>
<dbReference type="Gene3D" id="1.10.8.60">
    <property type="match status" value="1"/>
</dbReference>
<organism evidence="9 10">
    <name type="scientific">Geotoga petraea</name>
    <dbReference type="NCBI Taxonomy" id="28234"/>
    <lineage>
        <taxon>Bacteria</taxon>
        <taxon>Thermotogati</taxon>
        <taxon>Thermotogota</taxon>
        <taxon>Thermotogae</taxon>
        <taxon>Petrotogales</taxon>
        <taxon>Petrotogaceae</taxon>
        <taxon>Geotoga</taxon>
    </lineage>
</organism>
<reference evidence="9 10" key="1">
    <citation type="submission" date="2019-04" db="EMBL/GenBank/DDBJ databases">
        <title>Draft genome sequence data and analysis of a Fermenting Bacterium, Geotoga petraea strain HO-Geo1, isolated from heavy-oil petroleum reservoir in Russia.</title>
        <authorList>
            <person name="Grouzdev D.S."/>
            <person name="Semenova E.M."/>
            <person name="Sokolova D.S."/>
            <person name="Tourova T.P."/>
            <person name="Poltaraus A.B."/>
            <person name="Nazina T.N."/>
        </authorList>
    </citation>
    <scope>NUCLEOTIDE SEQUENCE [LARGE SCALE GENOMIC DNA]</scope>
    <source>
        <strain evidence="9 10">HO-Geo1</strain>
    </source>
</reference>
<evidence type="ECO:0000259" key="7">
    <source>
        <dbReference type="SMART" id="SM00382"/>
    </source>
</evidence>
<dbReference type="GO" id="GO:0005524">
    <property type="term" value="F:ATP binding"/>
    <property type="evidence" value="ECO:0007669"/>
    <property type="project" value="UniProtKB-UniRule"/>
</dbReference>
<evidence type="ECO:0000256" key="3">
    <source>
        <dbReference type="ARBA" id="ARBA00022840"/>
    </source>
</evidence>
<dbReference type="InterPro" id="IPR027417">
    <property type="entry name" value="P-loop_NTPase"/>
</dbReference>
<evidence type="ECO:0000256" key="4">
    <source>
        <dbReference type="ARBA" id="ARBA00023186"/>
    </source>
</evidence>
<evidence type="ECO:0000256" key="1">
    <source>
        <dbReference type="ARBA" id="ARBA00009771"/>
    </source>
</evidence>
<keyword evidence="4 5" id="KW-0143">Chaperone</keyword>
<dbReference type="Proteomes" id="UP000297288">
    <property type="component" value="Unassembled WGS sequence"/>
</dbReference>
<feature type="binding site" evidence="5">
    <location>
        <begin position="62"/>
        <end position="67"/>
    </location>
    <ligand>
        <name>ATP</name>
        <dbReference type="ChEBI" id="CHEBI:30616"/>
    </ligand>
</feature>
<name>A0A4Z0W2V0_9BACT</name>
<feature type="coiled-coil region" evidence="6">
    <location>
        <begin position="165"/>
        <end position="208"/>
    </location>
</feature>
<dbReference type="GO" id="GO:0009376">
    <property type="term" value="C:HslUV protease complex"/>
    <property type="evidence" value="ECO:0007669"/>
    <property type="project" value="UniProtKB-UniRule"/>
</dbReference>
<feature type="binding site" evidence="5">
    <location>
        <position position="349"/>
    </location>
    <ligand>
        <name>ATP</name>
        <dbReference type="ChEBI" id="CHEBI:30616"/>
    </ligand>
</feature>
<dbReference type="NCBIfam" id="NF003544">
    <property type="entry name" value="PRK05201.1"/>
    <property type="match status" value="1"/>
</dbReference>
<dbReference type="NCBIfam" id="TIGR00390">
    <property type="entry name" value="hslU"/>
    <property type="match status" value="1"/>
</dbReference>
<dbReference type="PANTHER" id="PTHR48102">
    <property type="entry name" value="ATP-DEPENDENT CLP PROTEASE ATP-BINDING SUBUNIT CLPX-LIKE, MITOCHONDRIAL-RELATED"/>
    <property type="match status" value="1"/>
</dbReference>
<dbReference type="Gene3D" id="3.40.50.300">
    <property type="entry name" value="P-loop containing nucleotide triphosphate hydrolases"/>
    <property type="match status" value="2"/>
</dbReference>
<keyword evidence="2 5" id="KW-0547">Nucleotide-binding</keyword>
<evidence type="ECO:0000313" key="9">
    <source>
        <dbReference type="EMBL" id="TGG88363.1"/>
    </source>
</evidence>
<comment type="subunit">
    <text evidence="5">A double ring-shaped homohexamer of HslV is capped on each side by a ring-shaped HslU homohexamer. The assembly of the HslU/HslV complex is dependent on binding of ATP.</text>
</comment>
<dbReference type="InterPro" id="IPR004491">
    <property type="entry name" value="HslU"/>
</dbReference>
<dbReference type="PANTHER" id="PTHR48102:SF3">
    <property type="entry name" value="ATP-DEPENDENT PROTEASE ATPASE SUBUNIT HSLU"/>
    <property type="match status" value="1"/>
</dbReference>
<dbReference type="GO" id="GO:0043335">
    <property type="term" value="P:protein unfolding"/>
    <property type="evidence" value="ECO:0007669"/>
    <property type="project" value="UniProtKB-UniRule"/>
</dbReference>
<gene>
    <name evidence="5 9" type="primary">hslU</name>
    <name evidence="9" type="ORF">E4650_04790</name>
</gene>
<feature type="binding site" evidence="5">
    <location>
        <position position="283"/>
    </location>
    <ligand>
        <name>ATP</name>
        <dbReference type="ChEBI" id="CHEBI:30616"/>
    </ligand>
</feature>
<dbReference type="EMBL" id="SRME01000002">
    <property type="protein sequence ID" value="TGG88363.1"/>
    <property type="molecule type" value="Genomic_DNA"/>
</dbReference>
<evidence type="ECO:0000259" key="8">
    <source>
        <dbReference type="SMART" id="SM01086"/>
    </source>
</evidence>
<dbReference type="InterPro" id="IPR050052">
    <property type="entry name" value="ATP-dep_Clp_protease_ClpX"/>
</dbReference>
<keyword evidence="3 5" id="KW-0067">ATP-binding</keyword>
<dbReference type="SMART" id="SM01086">
    <property type="entry name" value="ClpB_D2-small"/>
    <property type="match status" value="1"/>
</dbReference>
<dbReference type="SUPFAM" id="SSF52540">
    <property type="entry name" value="P-loop containing nucleoside triphosphate hydrolases"/>
    <property type="match status" value="1"/>
</dbReference>
<dbReference type="RefSeq" id="WP_135402751.1">
    <property type="nucleotide sequence ID" value="NZ_SRME01000002.1"/>
</dbReference>
<keyword evidence="9" id="KW-0378">Hydrolase</keyword>
<evidence type="ECO:0000313" key="10">
    <source>
        <dbReference type="Proteomes" id="UP000297288"/>
    </source>
</evidence>
<dbReference type="OrthoDB" id="9804062at2"/>
<dbReference type="Pfam" id="PF07724">
    <property type="entry name" value="AAA_2"/>
    <property type="match status" value="1"/>
</dbReference>
<dbReference type="GO" id="GO:0016887">
    <property type="term" value="F:ATP hydrolysis activity"/>
    <property type="evidence" value="ECO:0007669"/>
    <property type="project" value="InterPro"/>
</dbReference>
<feature type="binding site" evidence="5">
    <location>
        <position position="421"/>
    </location>
    <ligand>
        <name>ATP</name>
        <dbReference type="ChEBI" id="CHEBI:30616"/>
    </ligand>
</feature>
<feature type="domain" description="AAA+ ATPase" evidence="7">
    <location>
        <begin position="51"/>
        <end position="360"/>
    </location>
</feature>
<dbReference type="InterPro" id="IPR003959">
    <property type="entry name" value="ATPase_AAA_core"/>
</dbReference>
<comment type="similarity">
    <text evidence="1 5">Belongs to the ClpX chaperone family. HslU subfamily.</text>
</comment>
<comment type="function">
    <text evidence="5">ATPase subunit of a proteasome-like degradation complex; this subunit has chaperone activity. The binding of ATP and its subsequent hydrolysis by HslU are essential for unfolding of protein substrates subsequently hydrolyzed by HslV. HslU recognizes the N-terminal part of its protein substrates and unfolds these before they are guided to HslV for hydrolysis.</text>
</comment>
<dbReference type="InterPro" id="IPR019489">
    <property type="entry name" value="Clp_ATPase_C"/>
</dbReference>
<dbReference type="SMART" id="SM00382">
    <property type="entry name" value="AAA"/>
    <property type="match status" value="1"/>
</dbReference>
<dbReference type="GO" id="GO:0008233">
    <property type="term" value="F:peptidase activity"/>
    <property type="evidence" value="ECO:0007669"/>
    <property type="project" value="UniProtKB-KW"/>
</dbReference>
<protein>
    <recommendedName>
        <fullName evidence="5">ATP-dependent protease ATPase subunit HslU</fullName>
    </recommendedName>
    <alternativeName>
        <fullName evidence="5">Unfoldase HslU</fullName>
    </alternativeName>
</protein>
<evidence type="ECO:0000256" key="6">
    <source>
        <dbReference type="SAM" id="Coils"/>
    </source>
</evidence>
<proteinExistence type="inferred from homology"/>
<sequence length="471" mass="53907">MKLDDLTPKMIVKELDKYIIGQDDAKKKVAIALRNRIRRLKLKDELKKDVIPKNILMIGPTGVGKTEIARRLAEIASAPFVKFEATRFTEVGYVGKNVETMVKELVDVSINLVKKEMMEDVKDQAEVMVEERILDALVPSKKKNQNKQPLMNMLSMFGQNNQYVDNDYEKNNEEENEQNKNRKAELREKLKNKELEDVEVEIEVEEDQKPMFGGMGQEFEDMGLQLGEMFSNMMPKKTIKRKMKISDARNVLLPIEAEKLVDQDKMQQEGMERAQNRGIIFLDEIDKITDNNEKSSGAGVSREGVQRDLLPIVEGTNIMTKYGPVKTDYILFIAAGAFHTSKPSDLIPELQGRFPVRVELNDLTEEDFKSILTKPQNAIIKQYIELLKTDGVTIEFSEDGINSLAHIAFELNEKIENIGARRLYTVVERVLEEVSYEAPSSTEYSLNIDSKYVKNRLDDVVGDENLREYVL</sequence>
<dbReference type="AlphaFoldDB" id="A0A4Z0W2V0"/>
<comment type="caution">
    <text evidence="9">The sequence shown here is derived from an EMBL/GenBank/DDBJ whole genome shotgun (WGS) entry which is preliminary data.</text>
</comment>
<keyword evidence="6" id="KW-0175">Coiled coil</keyword>
<dbReference type="HAMAP" id="MF_00249">
    <property type="entry name" value="HslU"/>
    <property type="match status" value="1"/>
</dbReference>
<feature type="domain" description="Clp ATPase C-terminal" evidence="8">
    <location>
        <begin position="363"/>
        <end position="457"/>
    </location>
</feature>
<evidence type="ECO:0000256" key="5">
    <source>
        <dbReference type="HAMAP-Rule" id="MF_00249"/>
    </source>
</evidence>
<feature type="binding site" evidence="5">
    <location>
        <position position="20"/>
    </location>
    <ligand>
        <name>ATP</name>
        <dbReference type="ChEBI" id="CHEBI:30616"/>
    </ligand>
</feature>
<accession>A0A4Z0W2V0</accession>
<dbReference type="Pfam" id="PF00004">
    <property type="entry name" value="AAA"/>
    <property type="match status" value="1"/>
</dbReference>
<dbReference type="GO" id="GO:0036402">
    <property type="term" value="F:proteasome-activating activity"/>
    <property type="evidence" value="ECO:0007669"/>
    <property type="project" value="UniProtKB-UniRule"/>
</dbReference>